<proteinExistence type="predicted"/>
<evidence type="ECO:0000313" key="2">
    <source>
        <dbReference type="Proteomes" id="UP000440578"/>
    </source>
</evidence>
<comment type="caution">
    <text evidence="1">The sequence shown here is derived from an EMBL/GenBank/DDBJ whole genome shotgun (WGS) entry which is preliminary data.</text>
</comment>
<reference evidence="1 2" key="1">
    <citation type="submission" date="2019-07" db="EMBL/GenBank/DDBJ databases">
        <title>Draft genome assembly of a fouling barnacle, Amphibalanus amphitrite (Darwin, 1854): The first reference genome for Thecostraca.</title>
        <authorList>
            <person name="Kim W."/>
        </authorList>
    </citation>
    <scope>NUCLEOTIDE SEQUENCE [LARGE SCALE GENOMIC DNA]</scope>
    <source>
        <strain evidence="1">SNU_AA5</strain>
        <tissue evidence="1">Soma without cirri and trophi</tissue>
    </source>
</reference>
<organism evidence="1 2">
    <name type="scientific">Amphibalanus amphitrite</name>
    <name type="common">Striped barnacle</name>
    <name type="synonym">Balanus amphitrite</name>
    <dbReference type="NCBI Taxonomy" id="1232801"/>
    <lineage>
        <taxon>Eukaryota</taxon>
        <taxon>Metazoa</taxon>
        <taxon>Ecdysozoa</taxon>
        <taxon>Arthropoda</taxon>
        <taxon>Crustacea</taxon>
        <taxon>Multicrustacea</taxon>
        <taxon>Cirripedia</taxon>
        <taxon>Thoracica</taxon>
        <taxon>Thoracicalcarea</taxon>
        <taxon>Balanomorpha</taxon>
        <taxon>Balanoidea</taxon>
        <taxon>Balanidae</taxon>
        <taxon>Amphibalaninae</taxon>
        <taxon>Amphibalanus</taxon>
    </lineage>
</organism>
<dbReference type="OrthoDB" id="18042at2759"/>
<name>A0A6A4XGJ8_AMPAM</name>
<accession>A0A6A4XGJ8</accession>
<dbReference type="AlphaFoldDB" id="A0A6A4XGJ8"/>
<keyword evidence="2" id="KW-1185">Reference proteome</keyword>
<evidence type="ECO:0000313" key="1">
    <source>
        <dbReference type="EMBL" id="KAF0313961.1"/>
    </source>
</evidence>
<dbReference type="EMBL" id="VIIS01000061">
    <property type="protein sequence ID" value="KAF0313961.1"/>
    <property type="molecule type" value="Genomic_DNA"/>
</dbReference>
<sequence>MRSRGDGPAAAAWQEGSGHPLLAGYMDMVRLFCALCKDHHALEFQHGDGDHWHDWTTIYRRSVLTAGQRGPDPSLIL</sequence>
<protein>
    <submittedName>
        <fullName evidence="1">Uncharacterized protein</fullName>
    </submittedName>
</protein>
<gene>
    <name evidence="1" type="ORF">FJT64_015506</name>
</gene>
<dbReference type="Proteomes" id="UP000440578">
    <property type="component" value="Unassembled WGS sequence"/>
</dbReference>